<feature type="chain" id="PRO_5040770397" evidence="1">
    <location>
        <begin position="23"/>
        <end position="161"/>
    </location>
</feature>
<evidence type="ECO:0000313" key="3">
    <source>
        <dbReference type="Proteomes" id="UP000683417"/>
    </source>
</evidence>
<proteinExistence type="predicted"/>
<protein>
    <submittedName>
        <fullName evidence="2">BgTH12-05182</fullName>
    </submittedName>
</protein>
<sequence length="161" mass="18283">MRFSKLAMILQGASFFVATSSSFTTAHVDTKSKSFNCLGRIIKPLDLAKDIRLAYSHIKRGYILGRPSGRMEDVILNDGQSNTIFYSDHQTDVYYLCGIRSLSYTDDDNGYYHHVEHYVLIDNLHRISAMRVDERWTVRDGSAVADREAFAPRQSYCTIGG</sequence>
<dbReference type="EMBL" id="CAJHIT010000006">
    <property type="protein sequence ID" value="CAD6502591.1"/>
    <property type="molecule type" value="Genomic_DNA"/>
</dbReference>
<dbReference type="Proteomes" id="UP000683417">
    <property type="component" value="Unassembled WGS sequence"/>
</dbReference>
<organism evidence="2 3">
    <name type="scientific">Blumeria graminis f. sp. triticale</name>
    <dbReference type="NCBI Taxonomy" id="1689686"/>
    <lineage>
        <taxon>Eukaryota</taxon>
        <taxon>Fungi</taxon>
        <taxon>Dikarya</taxon>
        <taxon>Ascomycota</taxon>
        <taxon>Pezizomycotina</taxon>
        <taxon>Leotiomycetes</taxon>
        <taxon>Erysiphales</taxon>
        <taxon>Erysiphaceae</taxon>
        <taxon>Blumeria</taxon>
    </lineage>
</organism>
<evidence type="ECO:0000256" key="1">
    <source>
        <dbReference type="SAM" id="SignalP"/>
    </source>
</evidence>
<dbReference type="AlphaFoldDB" id="A0A9W4D1V2"/>
<comment type="caution">
    <text evidence="2">The sequence shown here is derived from an EMBL/GenBank/DDBJ whole genome shotgun (WGS) entry which is preliminary data.</text>
</comment>
<accession>A0A9W4D1V2</accession>
<gene>
    <name evidence="2" type="ORF">BGTH12_LOCUS3949</name>
</gene>
<evidence type="ECO:0000313" key="2">
    <source>
        <dbReference type="EMBL" id="CAD6502591.1"/>
    </source>
</evidence>
<feature type="signal peptide" evidence="1">
    <location>
        <begin position="1"/>
        <end position="22"/>
    </location>
</feature>
<reference evidence="2" key="1">
    <citation type="submission" date="2020-10" db="EMBL/GenBank/DDBJ databases">
        <authorList>
            <person name="Muller C M."/>
        </authorList>
    </citation>
    <scope>NUCLEOTIDE SEQUENCE</scope>
    <source>
        <strain evidence="2">THUN-12</strain>
    </source>
</reference>
<keyword evidence="1" id="KW-0732">Signal</keyword>
<name>A0A9W4D1V2_BLUGR</name>